<dbReference type="InterPro" id="IPR055507">
    <property type="entry name" value="DUF7079"/>
</dbReference>
<name>A0A106WQ10_9BURK</name>
<comment type="caution">
    <text evidence="2">The sequence shown here is derived from an EMBL/GenBank/DDBJ whole genome shotgun (WGS) entry which is preliminary data.</text>
</comment>
<dbReference type="AlphaFoldDB" id="A0A106WQ10"/>
<reference evidence="2 3" key="1">
    <citation type="submission" date="2015-11" db="EMBL/GenBank/DDBJ databases">
        <title>Expanding the genomic diversity of Burkholderia species for the development of highly accurate diagnostics.</title>
        <authorList>
            <person name="Sahl J."/>
            <person name="Keim P."/>
            <person name="Wagner D."/>
        </authorList>
    </citation>
    <scope>NUCLEOTIDE SEQUENCE [LARGE SCALE GENOMIC DNA]</scope>
    <source>
        <strain evidence="2 3">MSMB2087WGS</strain>
    </source>
</reference>
<proteinExistence type="predicted"/>
<evidence type="ECO:0000313" key="3">
    <source>
        <dbReference type="Proteomes" id="UP000060630"/>
    </source>
</evidence>
<dbReference type="Pfam" id="PF23296">
    <property type="entry name" value="DUF7079"/>
    <property type="match status" value="1"/>
</dbReference>
<accession>A0A106WQ10</accession>
<sequence length="113" mass="12810">MSDLFVDNEVDYRGIANSLVQHCPNMTDAELKRTYFDEVAPVLGGNGLSPAPAVWTGFDGDQVLRDISGWLAQQQSSAYYRATGCVWRAMCRLFFKSIWSELERELLASRRSR</sequence>
<dbReference type="EMBL" id="LPHD01000141">
    <property type="protein sequence ID" value="KWA78757.1"/>
    <property type="molecule type" value="Genomic_DNA"/>
</dbReference>
<dbReference type="Proteomes" id="UP000060630">
    <property type="component" value="Unassembled WGS sequence"/>
</dbReference>
<evidence type="ECO:0000259" key="1">
    <source>
        <dbReference type="Pfam" id="PF23296"/>
    </source>
</evidence>
<feature type="domain" description="DUF7079" evidence="1">
    <location>
        <begin position="1"/>
        <end position="104"/>
    </location>
</feature>
<organism evidence="2 3">
    <name type="scientific">Burkholderia ubonensis</name>
    <dbReference type="NCBI Taxonomy" id="101571"/>
    <lineage>
        <taxon>Bacteria</taxon>
        <taxon>Pseudomonadati</taxon>
        <taxon>Pseudomonadota</taxon>
        <taxon>Betaproteobacteria</taxon>
        <taxon>Burkholderiales</taxon>
        <taxon>Burkholderiaceae</taxon>
        <taxon>Burkholderia</taxon>
        <taxon>Burkholderia cepacia complex</taxon>
    </lineage>
</organism>
<gene>
    <name evidence="2" type="ORF">WL29_32545</name>
</gene>
<evidence type="ECO:0000313" key="2">
    <source>
        <dbReference type="EMBL" id="KWA78757.1"/>
    </source>
</evidence>
<protein>
    <recommendedName>
        <fullName evidence="1">DUF7079 domain-containing protein</fullName>
    </recommendedName>
</protein>